<dbReference type="Gene3D" id="1.10.287.950">
    <property type="entry name" value="Methyl-accepting chemotaxis protein"/>
    <property type="match status" value="1"/>
</dbReference>
<keyword evidence="4 6" id="KW-0807">Transducer</keyword>
<dbReference type="Pfam" id="PF12729">
    <property type="entry name" value="4HB_MCP_1"/>
    <property type="match status" value="1"/>
</dbReference>
<evidence type="ECO:0000256" key="7">
    <source>
        <dbReference type="SAM" id="Phobius"/>
    </source>
</evidence>
<dbReference type="eggNOG" id="COG0840">
    <property type="taxonomic scope" value="Bacteria"/>
</dbReference>
<protein>
    <submittedName>
        <fullName evidence="10">Methyl-accepting chemotaxis protein McpA</fullName>
    </submittedName>
</protein>
<evidence type="ECO:0000256" key="5">
    <source>
        <dbReference type="ARBA" id="ARBA00029447"/>
    </source>
</evidence>
<comment type="subcellular location">
    <subcellularLocation>
        <location evidence="1">Cell membrane</location>
    </subcellularLocation>
</comment>
<dbReference type="KEGG" id="blr:BRLA_c016020"/>
<dbReference type="SMART" id="SM00283">
    <property type="entry name" value="MA"/>
    <property type="match status" value="1"/>
</dbReference>
<feature type="domain" description="Methyl-accepting transducer" evidence="8">
    <location>
        <begin position="283"/>
        <end position="533"/>
    </location>
</feature>
<dbReference type="PRINTS" id="PR00260">
    <property type="entry name" value="CHEMTRNSDUCR"/>
</dbReference>
<feature type="transmembrane region" description="Helical" evidence="7">
    <location>
        <begin position="189"/>
        <end position="211"/>
    </location>
</feature>
<dbReference type="EMBL" id="CP007806">
    <property type="protein sequence ID" value="AIG25926.1"/>
    <property type="molecule type" value="Genomic_DNA"/>
</dbReference>
<dbReference type="Pfam" id="PF00015">
    <property type="entry name" value="MCPsignal"/>
    <property type="match status" value="1"/>
</dbReference>
<dbReference type="RefSeq" id="WP_003337980.1">
    <property type="nucleotide sequence ID" value="NZ_CP007806.1"/>
</dbReference>
<name>A0A075R365_BRELA</name>
<evidence type="ECO:0000313" key="11">
    <source>
        <dbReference type="Proteomes" id="UP000005850"/>
    </source>
</evidence>
<evidence type="ECO:0000259" key="8">
    <source>
        <dbReference type="PROSITE" id="PS50111"/>
    </source>
</evidence>
<evidence type="ECO:0000256" key="2">
    <source>
        <dbReference type="ARBA" id="ARBA00022475"/>
    </source>
</evidence>
<dbReference type="AlphaFoldDB" id="A0A075R365"/>
<keyword evidence="2" id="KW-1003">Cell membrane</keyword>
<feature type="domain" description="HAMP" evidence="9">
    <location>
        <begin position="212"/>
        <end position="264"/>
    </location>
</feature>
<dbReference type="HOGENOM" id="CLU_000445_107_27_9"/>
<dbReference type="InterPro" id="IPR004090">
    <property type="entry name" value="Chemotax_Me-accpt_rcpt"/>
</dbReference>
<dbReference type="InterPro" id="IPR024478">
    <property type="entry name" value="HlyB_4HB_MCP"/>
</dbReference>
<dbReference type="PANTHER" id="PTHR32089:SF112">
    <property type="entry name" value="LYSOZYME-LIKE PROTEIN-RELATED"/>
    <property type="match status" value="1"/>
</dbReference>
<keyword evidence="7" id="KW-1133">Transmembrane helix</keyword>
<evidence type="ECO:0000256" key="3">
    <source>
        <dbReference type="ARBA" id="ARBA00023136"/>
    </source>
</evidence>
<comment type="similarity">
    <text evidence="5">Belongs to the methyl-accepting chemotaxis (MCP) protein family.</text>
</comment>
<dbReference type="PROSITE" id="PS50111">
    <property type="entry name" value="CHEMOTAXIS_TRANSDUC_2"/>
    <property type="match status" value="1"/>
</dbReference>
<evidence type="ECO:0000313" key="10">
    <source>
        <dbReference type="EMBL" id="AIG25926.1"/>
    </source>
</evidence>
<dbReference type="GO" id="GO:0006935">
    <property type="term" value="P:chemotaxis"/>
    <property type="evidence" value="ECO:0007669"/>
    <property type="project" value="InterPro"/>
</dbReference>
<feature type="transmembrane region" description="Helical" evidence="7">
    <location>
        <begin position="12"/>
        <end position="38"/>
    </location>
</feature>
<dbReference type="InterPro" id="IPR004089">
    <property type="entry name" value="MCPsignal_dom"/>
</dbReference>
<evidence type="ECO:0000256" key="6">
    <source>
        <dbReference type="PROSITE-ProRule" id="PRU00284"/>
    </source>
</evidence>
<dbReference type="PROSITE" id="PS50885">
    <property type="entry name" value="HAMP"/>
    <property type="match status" value="1"/>
</dbReference>
<sequence>MKVFNICKKISLVTNIRILVAIGLLFSLIMSGLGMYFMKDINDSSTLINRNVVDPLVKANNLRSDFYKLRFAVLQTISEYDAKNYDEIDKLYNTVLASEADYFTNREENEFDREKKMQIDQLLRSYFENWVTIRDTYLKANNPVLQDVKQTFAEYAIKLDNNINDLILYLTTNGDKLDSDATEKYENAWSYYAILMGSVIFIVVLVSYILSTSINNSAKEMIQYCEEFGKGNLTIKIEEADNTEFGRMRGALANAVVNTSAMIDTVQRKSDDLTKASHNLSAISEQLSAAFEIVSQSVHETSTGVGEQTRDLVAIAETMAEFGEQLTEIVQSIQVVDELTRDIQDVARESDIHMNKAAQSVEHTNEVFLGLIRNITKVNENVNKIDEFTGLINTIADQTNLLALNAAIESARAGEHGKGFAVVANEVRKLAEQSRIFSQRISDQIGTISKDSEHMLQTADEMQMEMYTQKNDIANALHSFANITKAVEDIGPKIHHLSQSAGHILQEKETISARVENSTAVAEEIFAKTEEIASTSEQTTASSQEVATTAEVMSEMTNDMQTVMNNFKV</sequence>
<dbReference type="PANTHER" id="PTHR32089">
    <property type="entry name" value="METHYL-ACCEPTING CHEMOTAXIS PROTEIN MCPB"/>
    <property type="match status" value="1"/>
</dbReference>
<dbReference type="SUPFAM" id="SSF58104">
    <property type="entry name" value="Methyl-accepting chemotaxis protein (MCP) signaling domain"/>
    <property type="match status" value="1"/>
</dbReference>
<keyword evidence="7" id="KW-0812">Transmembrane</keyword>
<dbReference type="GO" id="GO:0007165">
    <property type="term" value="P:signal transduction"/>
    <property type="evidence" value="ECO:0007669"/>
    <property type="project" value="UniProtKB-KW"/>
</dbReference>
<dbReference type="InterPro" id="IPR003660">
    <property type="entry name" value="HAMP_dom"/>
</dbReference>
<keyword evidence="3 7" id="KW-0472">Membrane</keyword>
<dbReference type="GO" id="GO:0005886">
    <property type="term" value="C:plasma membrane"/>
    <property type="evidence" value="ECO:0007669"/>
    <property type="project" value="UniProtKB-SubCell"/>
</dbReference>
<evidence type="ECO:0000259" key="9">
    <source>
        <dbReference type="PROSITE" id="PS50885"/>
    </source>
</evidence>
<evidence type="ECO:0000256" key="4">
    <source>
        <dbReference type="ARBA" id="ARBA00023224"/>
    </source>
</evidence>
<dbReference type="STRING" id="1042163.BRLA_c016020"/>
<dbReference type="GO" id="GO:0004888">
    <property type="term" value="F:transmembrane signaling receptor activity"/>
    <property type="evidence" value="ECO:0007669"/>
    <property type="project" value="InterPro"/>
</dbReference>
<gene>
    <name evidence="10" type="primary">mcpA_1</name>
    <name evidence="10" type="ORF">BRLA_c016020</name>
</gene>
<dbReference type="Proteomes" id="UP000005850">
    <property type="component" value="Chromosome"/>
</dbReference>
<proteinExistence type="inferred from homology"/>
<keyword evidence="11" id="KW-1185">Reference proteome</keyword>
<evidence type="ECO:0000256" key="1">
    <source>
        <dbReference type="ARBA" id="ARBA00004236"/>
    </source>
</evidence>
<organism evidence="10 11">
    <name type="scientific">Brevibacillus laterosporus LMG 15441</name>
    <dbReference type="NCBI Taxonomy" id="1042163"/>
    <lineage>
        <taxon>Bacteria</taxon>
        <taxon>Bacillati</taxon>
        <taxon>Bacillota</taxon>
        <taxon>Bacilli</taxon>
        <taxon>Bacillales</taxon>
        <taxon>Paenibacillaceae</taxon>
        <taxon>Brevibacillus</taxon>
    </lineage>
</organism>
<reference evidence="10 11" key="1">
    <citation type="journal article" date="2011" name="J. Bacteriol.">
        <title>Genome sequence of Brevibacillus laterosporus LMG 15441, a pathogen of invertebrates.</title>
        <authorList>
            <person name="Djukic M."/>
            <person name="Poehlein A."/>
            <person name="Thurmer A."/>
            <person name="Daniel R."/>
        </authorList>
    </citation>
    <scope>NUCLEOTIDE SEQUENCE [LARGE SCALE GENOMIC DNA]</scope>
    <source>
        <strain evidence="10 11">LMG 15441</strain>
    </source>
</reference>
<accession>A0A075R365</accession>